<comment type="caution">
    <text evidence="1">The sequence shown here is derived from an EMBL/GenBank/DDBJ whole genome shotgun (WGS) entry which is preliminary data.</text>
</comment>
<dbReference type="AlphaFoldDB" id="A0AAE2D871"/>
<organism evidence="1 2">
    <name type="scientific">Schistosoma mekongi</name>
    <name type="common">Parasitic worm</name>
    <dbReference type="NCBI Taxonomy" id="38744"/>
    <lineage>
        <taxon>Eukaryota</taxon>
        <taxon>Metazoa</taxon>
        <taxon>Spiralia</taxon>
        <taxon>Lophotrochozoa</taxon>
        <taxon>Platyhelminthes</taxon>
        <taxon>Trematoda</taxon>
        <taxon>Digenea</taxon>
        <taxon>Strigeidida</taxon>
        <taxon>Schistosomatoidea</taxon>
        <taxon>Schistosomatidae</taxon>
        <taxon>Schistosoma</taxon>
    </lineage>
</organism>
<protein>
    <recommendedName>
        <fullName evidence="3">VCBS repeat-containing protein</fullName>
    </recommendedName>
</protein>
<proteinExistence type="predicted"/>
<accession>A0AAE2D871</accession>
<name>A0AAE2D871_SCHME</name>
<evidence type="ECO:0000313" key="2">
    <source>
        <dbReference type="Proteomes" id="UP001292079"/>
    </source>
</evidence>
<reference evidence="1" key="1">
    <citation type="submission" date="2022-04" db="EMBL/GenBank/DDBJ databases">
        <authorList>
            <person name="Xu L."/>
            <person name="Lv Z."/>
        </authorList>
    </citation>
    <scope>NUCLEOTIDE SEQUENCE</scope>
    <source>
        <strain evidence="1">LV_2022a</strain>
    </source>
</reference>
<gene>
    <name evidence="1" type="ORF">MN116_002046</name>
</gene>
<evidence type="ECO:0000313" key="1">
    <source>
        <dbReference type="EMBL" id="KAK4474941.1"/>
    </source>
</evidence>
<dbReference type="EMBL" id="JALJAT010000001">
    <property type="protein sequence ID" value="KAK4474941.1"/>
    <property type="molecule type" value="Genomic_DNA"/>
</dbReference>
<dbReference type="InterPro" id="IPR028994">
    <property type="entry name" value="Integrin_alpha_N"/>
</dbReference>
<feature type="non-terminal residue" evidence="1">
    <location>
        <position position="207"/>
    </location>
</feature>
<keyword evidence="2" id="KW-1185">Reference proteome</keyword>
<dbReference type="SUPFAM" id="SSF69318">
    <property type="entry name" value="Integrin alpha N-terminal domain"/>
    <property type="match status" value="1"/>
</dbReference>
<reference evidence="1" key="2">
    <citation type="journal article" date="2023" name="Infect Dis Poverty">
        <title>Chromosome-scale genome of the human blood fluke Schistosoma mekongi and its implications for public health.</title>
        <authorList>
            <person name="Zhou M."/>
            <person name="Xu L."/>
            <person name="Xu D."/>
            <person name="Chen W."/>
            <person name="Khan J."/>
            <person name="Hu Y."/>
            <person name="Huang H."/>
            <person name="Wei H."/>
            <person name="Zhang Y."/>
            <person name="Chusongsang P."/>
            <person name="Tanasarnprasert K."/>
            <person name="Hu X."/>
            <person name="Limpanont Y."/>
            <person name="Lv Z."/>
        </authorList>
    </citation>
    <scope>NUCLEOTIDE SEQUENCE</scope>
    <source>
        <strain evidence="1">LV_2022a</strain>
    </source>
</reference>
<evidence type="ECO:0008006" key="3">
    <source>
        <dbReference type="Google" id="ProtNLM"/>
    </source>
</evidence>
<sequence>MKLIHHIPSFVILTKLYLLLLFTLVNLDRNIVLTNSPTEFYQQLNAWPDFQLAAFTDLNADRRMDILFTNGDGSKLFAVIQLGHKGFQSTSSVLSRVDFAPPIEIIGSVLPKPIRGVATADFNGDSRTDLLLLTSYSDGDPLDVYIAYGSGGEYRGKFGMPTVIYNPIRLYIVCKFRCLYQFMNCPCFTDKQSNKYELNQQVGHVSE</sequence>
<dbReference type="Proteomes" id="UP001292079">
    <property type="component" value="Unassembled WGS sequence"/>
</dbReference>